<dbReference type="Gene3D" id="3.90.70.10">
    <property type="entry name" value="Cysteine proteinases"/>
    <property type="match status" value="1"/>
</dbReference>
<dbReference type="PROSITE" id="PS50235">
    <property type="entry name" value="USP_3"/>
    <property type="match status" value="1"/>
</dbReference>
<dbReference type="AlphaFoldDB" id="V4LBQ1"/>
<dbReference type="InterPro" id="IPR028889">
    <property type="entry name" value="USP"/>
</dbReference>
<gene>
    <name evidence="4" type="ORF">EUTSA_v10002775mg</name>
</gene>
<feature type="domain" description="USP" evidence="3">
    <location>
        <begin position="136"/>
        <end position="420"/>
    </location>
</feature>
<dbReference type="InterPro" id="IPR001394">
    <property type="entry name" value="Peptidase_C19_UCH"/>
</dbReference>
<dbReference type="STRING" id="72664.V4LBQ1"/>
<dbReference type="PANTHER" id="PTHR24006:SF746">
    <property type="entry name" value="UBIQUITIN CARBOXYL-TERMINAL HYDROLASE 21"/>
    <property type="match status" value="1"/>
</dbReference>
<proteinExistence type="inferred from homology"/>
<sequence>GFSTHLRKKKRNFKTHRDHLRKKKSREEILGTKSIKSIVVADPKKKVRAISYLSTMSTSRSRMLAATLGVLVKKKKVKTQKMSTSRSRMLAATLGVLVKKKKFSKIKTDDDMKIEPRKPVESPLSSLKNEPTGVGAGLENTGNTCFIASVLQCLTHTVPLLQRLLSYKHQDPCNCGNEKFCVLRALKQHMELALFASGKSLSIVDRFRQNLQDVSSVFQINRQEDATEFLESLLGKLQTCLDRQNKSGSVSSQDGNIAEHVFVGRLLSKLRCCNCNFVSDKFEPSRGWSLAIEDGDTLVSALESFICEKQLKLDKVPLVAAFHLKRFKIHEEKISKYIEFPLDLDLLPYMSSNEDPEVPTIYHQYAMVEHIGTGLSSGHYVAYVRSARGTWHRFDDSEVKKISEESVLSKQAYMLFYARQETPWFNKFFEKLKILSEATTLYVSRKSLLGTTCRKKCVSSDHIHQNVSNSNKACNDLAGVSIPSGNNSDFRGDERQDDVFHLAESNRDDDYAFESPTADGLEKPFAETVHQEEPNVYPAGNRATTEDVDDSVPVIKTQEQISSPKRKDPEFEYVQCCKRNFKTHRDHLRKKKSREETLGTKSIKSIFVADPKKKVRAISYLSKMSTSRSRMLAATLGVLVKKKKVAKIKTPKIDDVSSQESL</sequence>
<dbReference type="PANTHER" id="PTHR24006">
    <property type="entry name" value="UBIQUITIN CARBOXYL-TERMINAL HYDROLASE"/>
    <property type="match status" value="1"/>
</dbReference>
<feature type="compositionally biased region" description="Basic residues" evidence="2">
    <location>
        <begin position="1"/>
        <end position="24"/>
    </location>
</feature>
<reference evidence="4 5" key="1">
    <citation type="journal article" date="2013" name="Front. Plant Sci.">
        <title>The Reference Genome of the Halophytic Plant Eutrema salsugineum.</title>
        <authorList>
            <person name="Yang R."/>
            <person name="Jarvis D.E."/>
            <person name="Chen H."/>
            <person name="Beilstein M.A."/>
            <person name="Grimwood J."/>
            <person name="Jenkins J."/>
            <person name="Shu S."/>
            <person name="Prochnik S."/>
            <person name="Xin M."/>
            <person name="Ma C."/>
            <person name="Schmutz J."/>
            <person name="Wing R.A."/>
            <person name="Mitchell-Olds T."/>
            <person name="Schumaker K.S."/>
            <person name="Wang X."/>
        </authorList>
    </citation>
    <scope>NUCLEOTIDE SEQUENCE [LARGE SCALE GENOMIC DNA]</scope>
</reference>
<evidence type="ECO:0000256" key="1">
    <source>
        <dbReference type="ARBA" id="ARBA00009085"/>
    </source>
</evidence>
<dbReference type="InterPro" id="IPR018200">
    <property type="entry name" value="USP_CS"/>
</dbReference>
<name>V4LBQ1_EUTSA</name>
<dbReference type="GO" id="GO:0016579">
    <property type="term" value="P:protein deubiquitination"/>
    <property type="evidence" value="ECO:0007669"/>
    <property type="project" value="InterPro"/>
</dbReference>
<feature type="region of interest" description="Disordered" evidence="2">
    <location>
        <begin position="1"/>
        <end position="25"/>
    </location>
</feature>
<dbReference type="InterPro" id="IPR050164">
    <property type="entry name" value="Peptidase_C19"/>
</dbReference>
<feature type="non-terminal residue" evidence="4">
    <location>
        <position position="1"/>
    </location>
</feature>
<evidence type="ECO:0000256" key="2">
    <source>
        <dbReference type="SAM" id="MobiDB-lite"/>
    </source>
</evidence>
<evidence type="ECO:0000313" key="4">
    <source>
        <dbReference type="EMBL" id="ESQ37193.1"/>
    </source>
</evidence>
<accession>V4LBQ1</accession>
<dbReference type="Gramene" id="ESQ37193">
    <property type="protein sequence ID" value="ESQ37193"/>
    <property type="gene ID" value="EUTSA_v10002775mg"/>
</dbReference>
<dbReference type="EMBL" id="KI517609">
    <property type="protein sequence ID" value="ESQ37193.1"/>
    <property type="molecule type" value="Genomic_DNA"/>
</dbReference>
<dbReference type="SUPFAM" id="SSF54001">
    <property type="entry name" value="Cysteine proteinases"/>
    <property type="match status" value="1"/>
</dbReference>
<comment type="similarity">
    <text evidence="1">Belongs to the peptidase C19 family.</text>
</comment>
<protein>
    <recommendedName>
        <fullName evidence="3">USP domain-containing protein</fullName>
    </recommendedName>
</protein>
<dbReference type="eggNOG" id="KOG1865">
    <property type="taxonomic scope" value="Eukaryota"/>
</dbReference>
<dbReference type="GO" id="GO:0005829">
    <property type="term" value="C:cytosol"/>
    <property type="evidence" value="ECO:0007669"/>
    <property type="project" value="TreeGrafter"/>
</dbReference>
<dbReference type="Proteomes" id="UP000030689">
    <property type="component" value="Unassembled WGS sequence"/>
</dbReference>
<organism evidence="4 5">
    <name type="scientific">Eutrema salsugineum</name>
    <name type="common">Saltwater cress</name>
    <name type="synonym">Sisymbrium salsugineum</name>
    <dbReference type="NCBI Taxonomy" id="72664"/>
    <lineage>
        <taxon>Eukaryota</taxon>
        <taxon>Viridiplantae</taxon>
        <taxon>Streptophyta</taxon>
        <taxon>Embryophyta</taxon>
        <taxon>Tracheophyta</taxon>
        <taxon>Spermatophyta</taxon>
        <taxon>Magnoliopsida</taxon>
        <taxon>eudicotyledons</taxon>
        <taxon>Gunneridae</taxon>
        <taxon>Pentapetalae</taxon>
        <taxon>rosids</taxon>
        <taxon>malvids</taxon>
        <taxon>Brassicales</taxon>
        <taxon>Brassicaceae</taxon>
        <taxon>Eutremeae</taxon>
        <taxon>Eutrema</taxon>
    </lineage>
</organism>
<dbReference type="GO" id="GO:0004843">
    <property type="term" value="F:cysteine-type deubiquitinase activity"/>
    <property type="evidence" value="ECO:0007669"/>
    <property type="project" value="InterPro"/>
</dbReference>
<dbReference type="PROSITE" id="PS00972">
    <property type="entry name" value="USP_1"/>
    <property type="match status" value="1"/>
</dbReference>
<dbReference type="InterPro" id="IPR038765">
    <property type="entry name" value="Papain-like_cys_pep_sf"/>
</dbReference>
<keyword evidence="5" id="KW-1185">Reference proteome</keyword>
<evidence type="ECO:0000259" key="3">
    <source>
        <dbReference type="PROSITE" id="PS50235"/>
    </source>
</evidence>
<dbReference type="GO" id="GO:0005634">
    <property type="term" value="C:nucleus"/>
    <property type="evidence" value="ECO:0007669"/>
    <property type="project" value="TreeGrafter"/>
</dbReference>
<dbReference type="Pfam" id="PF00443">
    <property type="entry name" value="UCH"/>
    <property type="match status" value="1"/>
</dbReference>
<evidence type="ECO:0000313" key="5">
    <source>
        <dbReference type="Proteomes" id="UP000030689"/>
    </source>
</evidence>
<dbReference type="KEGG" id="eus:EUTSA_v10002775mg"/>